<feature type="domain" description="Cyclic nucleotide-binding" evidence="1">
    <location>
        <begin position="1"/>
        <end position="48"/>
    </location>
</feature>
<dbReference type="InterPro" id="IPR014710">
    <property type="entry name" value="RmlC-like_jellyroll"/>
</dbReference>
<dbReference type="InterPro" id="IPR000595">
    <property type="entry name" value="cNMP-bd_dom"/>
</dbReference>
<dbReference type="CDD" id="cd00038">
    <property type="entry name" value="CAP_ED"/>
    <property type="match status" value="1"/>
</dbReference>
<comment type="caution">
    <text evidence="2">The sequence shown here is derived from an EMBL/GenBank/DDBJ whole genome shotgun (WGS) entry which is preliminary data.</text>
</comment>
<dbReference type="EMBL" id="JACOPG010000001">
    <property type="protein sequence ID" value="MBC5685376.1"/>
    <property type="molecule type" value="Genomic_DNA"/>
</dbReference>
<name>A0ABR7GD61_9FIRM</name>
<gene>
    <name evidence="2" type="ORF">H8R94_01880</name>
</gene>
<dbReference type="Proteomes" id="UP000643810">
    <property type="component" value="Unassembled WGS sequence"/>
</dbReference>
<reference evidence="2 3" key="1">
    <citation type="submission" date="2020-08" db="EMBL/GenBank/DDBJ databases">
        <title>Genome public.</title>
        <authorList>
            <person name="Liu C."/>
            <person name="Sun Q."/>
        </authorList>
    </citation>
    <scope>NUCLEOTIDE SEQUENCE [LARGE SCALE GENOMIC DNA]</scope>
    <source>
        <strain evidence="2 3">NSJ-9</strain>
    </source>
</reference>
<dbReference type="InterPro" id="IPR018490">
    <property type="entry name" value="cNMP-bd_dom_sf"/>
</dbReference>
<evidence type="ECO:0000259" key="1">
    <source>
        <dbReference type="PROSITE" id="PS50042"/>
    </source>
</evidence>
<evidence type="ECO:0000313" key="2">
    <source>
        <dbReference type="EMBL" id="MBC5685376.1"/>
    </source>
</evidence>
<accession>A0ABR7GD61</accession>
<dbReference type="PROSITE" id="PS50042">
    <property type="entry name" value="CNMP_BINDING_3"/>
    <property type="match status" value="1"/>
</dbReference>
<sequence length="744" mass="87181">MEVIHLKAGENVAKRKDKVSAWYIVQEGNVTLRHEFEETTLGPNAIIGILEQDWFICDYYASTDVTLYVFPCEGVNDLKQFLAAEPKMRRIFLRSALLQRHQLFCAYADMYHKVRQFQNLSDTLYEEYVYLCARSKVEAKQSLDVANITPLEMQHKAENWEINNSNSLIRGALDAYLNLMETDEDLCIGSIMEASAQMHRIARGIREMTNYLRNNRDALFSQVRSDLFHASLLLQSGVKARGGDDGEIKKLIEKQLGYAKELGIFQEELLVSCAKEYASNTEKETAVDQECKTDLEYILQFAGYEGDKYQEMQELFVAYEKVKDADNKDEAAYRLRKQVGKVFYELYWDCFLQAVEGRKKITPVMEMFFNFAYIDQGFLGEDKTSELYQLSAHLDMCASDHVFTIFRWLRAVYEGEKEPSKNEFDMDYTAYLNDGLRRGEWTKEEVARRKQDQKAKARYELENMFTSVNRVTYGNITMFSPVLCEKDLFNSLDKMVVTADRIEDAFNTVRKIDYSLFYRPMLPRTGTSDLIKNEMVMEEILPDVILMPNAGTRAMMWQETASVRNDTPARFMIPIFTAVDLQEAILENCGRYRWEMCRKIQGVRWNDIRERSLTSDYYDYLQFYRKNRELSAETKDQIKGALARAKNNFREIFVKDYQNWIKYEAKGGFRLNRYVRQIMFTYCPFSKAYRADLKTNPMFADAIGKLETNNARNYKRLQGLYEKYKREGGTITPELRENLNFYQM</sequence>
<organism evidence="2 3">
    <name type="scientific">Roseburia lenta</name>
    <dbReference type="NCBI Taxonomy" id="2763061"/>
    <lineage>
        <taxon>Bacteria</taxon>
        <taxon>Bacillati</taxon>
        <taxon>Bacillota</taxon>
        <taxon>Clostridia</taxon>
        <taxon>Lachnospirales</taxon>
        <taxon>Lachnospiraceae</taxon>
        <taxon>Roseburia</taxon>
    </lineage>
</organism>
<proteinExistence type="predicted"/>
<dbReference type="RefSeq" id="WP_118281045.1">
    <property type="nucleotide sequence ID" value="NZ_JACOPG010000001.1"/>
</dbReference>
<evidence type="ECO:0000313" key="3">
    <source>
        <dbReference type="Proteomes" id="UP000643810"/>
    </source>
</evidence>
<dbReference type="SUPFAM" id="SSF51206">
    <property type="entry name" value="cAMP-binding domain-like"/>
    <property type="match status" value="1"/>
</dbReference>
<keyword evidence="3" id="KW-1185">Reference proteome</keyword>
<dbReference type="Gene3D" id="2.60.120.10">
    <property type="entry name" value="Jelly Rolls"/>
    <property type="match status" value="1"/>
</dbReference>
<protein>
    <submittedName>
        <fullName evidence="2">Crp/Fnr family transcriptional regulator</fullName>
    </submittedName>
</protein>